<dbReference type="AlphaFoldDB" id="F0ZBV6"/>
<evidence type="ECO:0000256" key="2">
    <source>
        <dbReference type="ARBA" id="ARBA00022790"/>
    </source>
</evidence>
<dbReference type="Proteomes" id="UP000001064">
    <property type="component" value="Unassembled WGS sequence"/>
</dbReference>
<dbReference type="PROSITE" id="PS50250">
    <property type="entry name" value="PCI"/>
    <property type="match status" value="1"/>
</dbReference>
<dbReference type="OMA" id="GTYKQFR"/>
<name>F0ZBV6_DICPU</name>
<evidence type="ECO:0000259" key="3">
    <source>
        <dbReference type="PROSITE" id="PS50250"/>
    </source>
</evidence>
<dbReference type="OrthoDB" id="10265275at2759"/>
<feature type="domain" description="PCI" evidence="3">
    <location>
        <begin position="1"/>
        <end position="161"/>
    </location>
</feature>
<dbReference type="SMART" id="SM00088">
    <property type="entry name" value="PINT"/>
    <property type="match status" value="1"/>
</dbReference>
<comment type="similarity">
    <text evidence="1">Belongs to the CSN7/EIF3M family. CSN7 subfamily.</text>
</comment>
<dbReference type="GO" id="GO:0008180">
    <property type="term" value="C:COP9 signalosome"/>
    <property type="evidence" value="ECO:0000318"/>
    <property type="project" value="GO_Central"/>
</dbReference>
<evidence type="ECO:0000313" key="5">
    <source>
        <dbReference type="Proteomes" id="UP000001064"/>
    </source>
</evidence>
<gene>
    <name evidence="4" type="ORF">DICPUDRAFT_148738</name>
</gene>
<dbReference type="PANTHER" id="PTHR15350:SF5">
    <property type="entry name" value="COP9 SIGNALOSOME COMPLEX SUBUNIT 7"/>
    <property type="match status" value="1"/>
</dbReference>
<reference evidence="5" key="1">
    <citation type="journal article" date="2011" name="Genome Biol.">
        <title>Comparative genomics of the social amoebae Dictyostelium discoideum and Dictyostelium purpureum.</title>
        <authorList>
            <consortium name="US DOE Joint Genome Institute (JGI-PGF)"/>
            <person name="Sucgang R."/>
            <person name="Kuo A."/>
            <person name="Tian X."/>
            <person name="Salerno W."/>
            <person name="Parikh A."/>
            <person name="Feasley C.L."/>
            <person name="Dalin E."/>
            <person name="Tu H."/>
            <person name="Huang E."/>
            <person name="Barry K."/>
            <person name="Lindquist E."/>
            <person name="Shapiro H."/>
            <person name="Bruce D."/>
            <person name="Schmutz J."/>
            <person name="Salamov A."/>
            <person name="Fey P."/>
            <person name="Gaudet P."/>
            <person name="Anjard C."/>
            <person name="Babu M.M."/>
            <person name="Basu S."/>
            <person name="Bushmanova Y."/>
            <person name="van der Wel H."/>
            <person name="Katoh-Kurasawa M."/>
            <person name="Dinh C."/>
            <person name="Coutinho P.M."/>
            <person name="Saito T."/>
            <person name="Elias M."/>
            <person name="Schaap P."/>
            <person name="Kay R.R."/>
            <person name="Henrissat B."/>
            <person name="Eichinger L."/>
            <person name="Rivero F."/>
            <person name="Putnam N.H."/>
            <person name="West C.M."/>
            <person name="Loomis W.F."/>
            <person name="Chisholm R.L."/>
            <person name="Shaulsky G."/>
            <person name="Strassmann J.E."/>
            <person name="Queller D.C."/>
            <person name="Kuspa A."/>
            <person name="Grigoriev I.V."/>
        </authorList>
    </citation>
    <scope>NUCLEOTIDE SEQUENCE [LARGE SCALE GENOMIC DNA]</scope>
    <source>
        <strain evidence="5">QSDP1</strain>
    </source>
</reference>
<evidence type="ECO:0000313" key="4">
    <source>
        <dbReference type="EMBL" id="EGC38552.1"/>
    </source>
</evidence>
<proteinExistence type="inferred from homology"/>
<dbReference type="InParanoid" id="F0ZBV6"/>
<dbReference type="eggNOG" id="KOG3250">
    <property type="taxonomic scope" value="Eukaryota"/>
</dbReference>
<dbReference type="FunCoup" id="F0ZBV6">
    <property type="interactions" value="710"/>
</dbReference>
<dbReference type="KEGG" id="dpp:DICPUDRAFT_148738"/>
<protein>
    <recommendedName>
        <fullName evidence="3">PCI domain-containing protein</fullName>
    </recommendedName>
</protein>
<accession>F0ZBV6</accession>
<dbReference type="InterPro" id="IPR045237">
    <property type="entry name" value="COPS7/eIF3m"/>
</dbReference>
<sequence length="260" mass="29965">MATQATTLTDGEALKQFTILAKSGKGRACVAVIEQALNHPNVFVFGELLDMPNIQELKNTEFKSYYDLLQIFAFGSYSDYITSKDSLPQLTPQMTTKLRQLTIVFLSSSSNVIPYSILQKFLDISNVRELEDLIIDSIYQNIIKGKLDQKNKHLEIEYSIGRDVQPEQLDSMINILDNWSQSSQGLLNNINKLVEESEKVHVLYHKEREEFEKKFETAKTQYKPEPSEQLYYDSMEYSEGMGMMKNNKSAKTKKDYNKRP</sequence>
<evidence type="ECO:0000256" key="1">
    <source>
        <dbReference type="ARBA" id="ARBA00008482"/>
    </source>
</evidence>
<dbReference type="RefSeq" id="XP_003284923.1">
    <property type="nucleotide sequence ID" value="XM_003284875.1"/>
</dbReference>
<organism evidence="4 5">
    <name type="scientific">Dictyostelium purpureum</name>
    <name type="common">Slime mold</name>
    <dbReference type="NCBI Taxonomy" id="5786"/>
    <lineage>
        <taxon>Eukaryota</taxon>
        <taxon>Amoebozoa</taxon>
        <taxon>Evosea</taxon>
        <taxon>Eumycetozoa</taxon>
        <taxon>Dictyostelia</taxon>
        <taxon>Dictyosteliales</taxon>
        <taxon>Dictyosteliaceae</taxon>
        <taxon>Dictyostelium</taxon>
    </lineage>
</organism>
<dbReference type="GeneID" id="10507029"/>
<dbReference type="EMBL" id="GL870974">
    <property type="protein sequence ID" value="EGC38552.1"/>
    <property type="molecule type" value="Genomic_DNA"/>
</dbReference>
<keyword evidence="2" id="KW-0736">Signalosome</keyword>
<keyword evidence="5" id="KW-1185">Reference proteome</keyword>
<dbReference type="STRING" id="5786.F0ZBV6"/>
<dbReference type="Pfam" id="PF01399">
    <property type="entry name" value="PCI"/>
    <property type="match status" value="1"/>
</dbReference>
<dbReference type="Pfam" id="PF22061">
    <property type="entry name" value="CSN7_HB_subdom"/>
    <property type="match status" value="1"/>
</dbReference>
<dbReference type="VEuPathDB" id="AmoebaDB:DICPUDRAFT_148738"/>
<dbReference type="InterPro" id="IPR000717">
    <property type="entry name" value="PCI_dom"/>
</dbReference>
<dbReference type="PANTHER" id="PTHR15350">
    <property type="entry name" value="COP9 SIGNALOSOME COMPLEX SUBUNIT 7/DENDRITIC CELL PROTEIN GA17"/>
    <property type="match status" value="1"/>
</dbReference>